<reference evidence="4" key="2">
    <citation type="submission" date="2021-04" db="EMBL/GenBank/DDBJ databases">
        <authorList>
            <person name="Gilroy R."/>
        </authorList>
    </citation>
    <scope>NUCLEOTIDE SEQUENCE</scope>
    <source>
        <strain evidence="4">ChiHjej13B12-24818</strain>
    </source>
</reference>
<dbReference type="InterPro" id="IPR011256">
    <property type="entry name" value="Reg_factor_effector_dom_sf"/>
</dbReference>
<reference evidence="4" key="1">
    <citation type="journal article" date="2021" name="PeerJ">
        <title>Extensive microbial diversity within the chicken gut microbiome revealed by metagenomics and culture.</title>
        <authorList>
            <person name="Gilroy R."/>
            <person name="Ravi A."/>
            <person name="Getino M."/>
            <person name="Pursley I."/>
            <person name="Horton D.L."/>
            <person name="Alikhan N.F."/>
            <person name="Baker D."/>
            <person name="Gharbi K."/>
            <person name="Hall N."/>
            <person name="Watson M."/>
            <person name="Adriaenssens E.M."/>
            <person name="Foster-Nyarko E."/>
            <person name="Jarju S."/>
            <person name="Secka A."/>
            <person name="Antonio M."/>
            <person name="Oren A."/>
            <person name="Chaudhuri R.R."/>
            <person name="La Ragione R."/>
            <person name="Hildebrand F."/>
            <person name="Pallen M.J."/>
        </authorList>
    </citation>
    <scope>NUCLEOTIDE SEQUENCE</scope>
    <source>
        <strain evidence="4">ChiHjej13B12-24818</strain>
    </source>
</reference>
<dbReference type="GO" id="GO:0003677">
    <property type="term" value="F:DNA binding"/>
    <property type="evidence" value="ECO:0007669"/>
    <property type="project" value="UniProtKB-KW"/>
</dbReference>
<dbReference type="SUPFAM" id="SSF55136">
    <property type="entry name" value="Probable bacterial effector-binding domain"/>
    <property type="match status" value="1"/>
</dbReference>
<dbReference type="Pfam" id="PF13411">
    <property type="entry name" value="MerR_1"/>
    <property type="match status" value="1"/>
</dbReference>
<dbReference type="CDD" id="cd01107">
    <property type="entry name" value="HTH_BmrR"/>
    <property type="match status" value="1"/>
</dbReference>
<dbReference type="InterPro" id="IPR047057">
    <property type="entry name" value="MerR_fam"/>
</dbReference>
<keyword evidence="1" id="KW-0238">DNA-binding</keyword>
<protein>
    <submittedName>
        <fullName evidence="4">MerR family transcriptional regulator</fullName>
    </submittedName>
</protein>
<proteinExistence type="predicted"/>
<dbReference type="InterPro" id="IPR009061">
    <property type="entry name" value="DNA-bd_dom_put_sf"/>
</dbReference>
<dbReference type="AlphaFoldDB" id="A0A9D2LBF7"/>
<comment type="caution">
    <text evidence="4">The sequence shown here is derived from an EMBL/GenBank/DDBJ whole genome shotgun (WGS) entry which is preliminary data.</text>
</comment>
<dbReference type="SUPFAM" id="SSF46955">
    <property type="entry name" value="Putative DNA-binding domain"/>
    <property type="match status" value="1"/>
</dbReference>
<sequence length="267" mass="29403">MLSIGALAQIGQVTHRMLRHWDSAGLLVPAQVDPFTGYRSYDPSQLERLHRIVALRQLGFGLDDIALILNRGIDAERLAGLLRARRAEVTDKHRLAEARLRDVERRLRLIDQENTVSTLEIVQKSLPTLRLAALTTVLTEQDEIPAVIGPMYGRIVPVLIDAGATLGPAIAQYDMSEDGMRLIAGFEYAGDVPSGLEDVVLPEVATAFCGVHLGAMDTIFESWQSLHGEIVARGYTPNGPIRELYLRSEPAPQSDWVTELQQPVAPV</sequence>
<dbReference type="Gene3D" id="1.10.1660.10">
    <property type="match status" value="1"/>
</dbReference>
<evidence type="ECO:0000259" key="3">
    <source>
        <dbReference type="PROSITE" id="PS50937"/>
    </source>
</evidence>
<organism evidence="4 5">
    <name type="scientific">Candidatus Brachybacterium merdavium</name>
    <dbReference type="NCBI Taxonomy" id="2838513"/>
    <lineage>
        <taxon>Bacteria</taxon>
        <taxon>Bacillati</taxon>
        <taxon>Actinomycetota</taxon>
        <taxon>Actinomycetes</taxon>
        <taxon>Micrococcales</taxon>
        <taxon>Dermabacteraceae</taxon>
        <taxon>Brachybacterium</taxon>
    </lineage>
</organism>
<evidence type="ECO:0000313" key="5">
    <source>
        <dbReference type="Proteomes" id="UP000823823"/>
    </source>
</evidence>
<dbReference type="InterPro" id="IPR010499">
    <property type="entry name" value="AraC_E-bd"/>
</dbReference>
<dbReference type="PANTHER" id="PTHR30204">
    <property type="entry name" value="REDOX-CYCLING DRUG-SENSING TRANSCRIPTIONAL ACTIVATOR SOXR"/>
    <property type="match status" value="1"/>
</dbReference>
<name>A0A9D2LBF7_9MICO</name>
<dbReference type="SMART" id="SM00422">
    <property type="entry name" value="HTH_MERR"/>
    <property type="match status" value="1"/>
</dbReference>
<feature type="coiled-coil region" evidence="2">
    <location>
        <begin position="86"/>
        <end position="113"/>
    </location>
</feature>
<dbReference type="Gene3D" id="3.20.80.10">
    <property type="entry name" value="Regulatory factor, effector binding domain"/>
    <property type="match status" value="1"/>
</dbReference>
<dbReference type="InterPro" id="IPR000551">
    <property type="entry name" value="MerR-type_HTH_dom"/>
</dbReference>
<evidence type="ECO:0000256" key="2">
    <source>
        <dbReference type="SAM" id="Coils"/>
    </source>
</evidence>
<evidence type="ECO:0000313" key="4">
    <source>
        <dbReference type="EMBL" id="HJB09493.1"/>
    </source>
</evidence>
<dbReference type="GO" id="GO:0003700">
    <property type="term" value="F:DNA-binding transcription factor activity"/>
    <property type="evidence" value="ECO:0007669"/>
    <property type="project" value="InterPro"/>
</dbReference>
<keyword evidence="2" id="KW-0175">Coiled coil</keyword>
<accession>A0A9D2LBF7</accession>
<gene>
    <name evidence="4" type="ORF">H9786_03005</name>
</gene>
<dbReference type="PROSITE" id="PS50937">
    <property type="entry name" value="HTH_MERR_2"/>
    <property type="match status" value="1"/>
</dbReference>
<dbReference type="Proteomes" id="UP000823823">
    <property type="component" value="Unassembled WGS sequence"/>
</dbReference>
<dbReference type="EMBL" id="DWZH01000022">
    <property type="protein sequence ID" value="HJB09493.1"/>
    <property type="molecule type" value="Genomic_DNA"/>
</dbReference>
<dbReference type="SMART" id="SM00871">
    <property type="entry name" value="AraC_E_bind"/>
    <property type="match status" value="1"/>
</dbReference>
<dbReference type="PANTHER" id="PTHR30204:SF97">
    <property type="entry name" value="MERR FAMILY REGULATORY PROTEIN"/>
    <property type="match status" value="1"/>
</dbReference>
<feature type="domain" description="HTH merR-type" evidence="3">
    <location>
        <begin position="1"/>
        <end position="71"/>
    </location>
</feature>
<evidence type="ECO:0000256" key="1">
    <source>
        <dbReference type="ARBA" id="ARBA00023125"/>
    </source>
</evidence>